<organism evidence="1 2">
    <name type="scientific">Blepharisma stoltei</name>
    <dbReference type="NCBI Taxonomy" id="1481888"/>
    <lineage>
        <taxon>Eukaryota</taxon>
        <taxon>Sar</taxon>
        <taxon>Alveolata</taxon>
        <taxon>Ciliophora</taxon>
        <taxon>Postciliodesmatophora</taxon>
        <taxon>Heterotrichea</taxon>
        <taxon>Heterotrichida</taxon>
        <taxon>Blepharismidae</taxon>
        <taxon>Blepharisma</taxon>
    </lineage>
</organism>
<dbReference type="AlphaFoldDB" id="A0AAU9K788"/>
<proteinExistence type="predicted"/>
<evidence type="ECO:0000313" key="2">
    <source>
        <dbReference type="Proteomes" id="UP001162131"/>
    </source>
</evidence>
<reference evidence="1" key="1">
    <citation type="submission" date="2021-09" db="EMBL/GenBank/DDBJ databases">
        <authorList>
            <consortium name="AG Swart"/>
            <person name="Singh M."/>
            <person name="Singh A."/>
            <person name="Seah K."/>
            <person name="Emmerich C."/>
        </authorList>
    </citation>
    <scope>NUCLEOTIDE SEQUENCE</scope>
    <source>
        <strain evidence="1">ATCC30299</strain>
    </source>
</reference>
<name>A0AAU9K788_9CILI</name>
<sequence>MHCLQDRLRKHYFQMKLSNQELLELIKKGEHGLKGTKLLLQHRLLKKPSLLHSILGFLQEWLHLWLFSQLRKEWLDNQEGQYFSLFGGLA</sequence>
<comment type="caution">
    <text evidence="1">The sequence shown here is derived from an EMBL/GenBank/DDBJ whole genome shotgun (WGS) entry which is preliminary data.</text>
</comment>
<gene>
    <name evidence="1" type="ORF">BSTOLATCC_MIC60958</name>
</gene>
<dbReference type="Proteomes" id="UP001162131">
    <property type="component" value="Unassembled WGS sequence"/>
</dbReference>
<keyword evidence="2" id="KW-1185">Reference proteome</keyword>
<accession>A0AAU9K788</accession>
<dbReference type="EMBL" id="CAJZBQ010000058">
    <property type="protein sequence ID" value="CAG9334339.1"/>
    <property type="molecule type" value="Genomic_DNA"/>
</dbReference>
<protein>
    <recommendedName>
        <fullName evidence="3">Maturase K</fullName>
    </recommendedName>
</protein>
<evidence type="ECO:0000313" key="1">
    <source>
        <dbReference type="EMBL" id="CAG9334339.1"/>
    </source>
</evidence>
<evidence type="ECO:0008006" key="3">
    <source>
        <dbReference type="Google" id="ProtNLM"/>
    </source>
</evidence>